<evidence type="ECO:0000256" key="3">
    <source>
        <dbReference type="ARBA" id="ARBA00022705"/>
    </source>
</evidence>
<dbReference type="GO" id="GO:0003688">
    <property type="term" value="F:DNA replication origin binding"/>
    <property type="evidence" value="ECO:0007669"/>
    <property type="project" value="EnsemblFungi"/>
</dbReference>
<reference evidence="12 13" key="1">
    <citation type="journal article" date="2011" name="Proc. Natl. Acad. Sci. U.S.A.">
        <title>Evolutionary erosion of yeast sex chromosomes by mating-type switching accidents.</title>
        <authorList>
            <person name="Gordon J.L."/>
            <person name="Armisen D."/>
            <person name="Proux-Wera E."/>
            <person name="Oheigeartaigh S.S."/>
            <person name="Byrne K.P."/>
            <person name="Wolfe K.H."/>
        </authorList>
    </citation>
    <scope>NUCLEOTIDE SEQUENCE [LARGE SCALE GENOMIC DNA]</scope>
    <source>
        <strain evidence="13">ATCC 76901 / BCRC 22586 / CBS 4309 / NBRC 1992 / NRRL Y-12630</strain>
    </source>
</reference>
<dbReference type="FunFam" id="2.40.50.140:FF:000368">
    <property type="entry name" value="Mcm10p"/>
    <property type="match status" value="1"/>
</dbReference>
<dbReference type="GO" id="GO:0000727">
    <property type="term" value="P:double-strand break repair via break-induced replication"/>
    <property type="evidence" value="ECO:0007669"/>
    <property type="project" value="EnsemblFungi"/>
</dbReference>
<dbReference type="Proteomes" id="UP000001640">
    <property type="component" value="Chromosome 7"/>
</dbReference>
<dbReference type="GeneID" id="96904575"/>
<feature type="region of interest" description="Disordered" evidence="9">
    <location>
        <begin position="1"/>
        <end position="23"/>
    </location>
</feature>
<sequence length="592" mass="68762">MNDPREVLTTDPYDNVSSDEQDEEAILRDLENVERKRQDLLNRIKEKQESKKLLDPNFQQLQVPCSPVKKTETNVPVAMKKSTNEMEIPHENPNELRIREKSGQLPSNTTTYFMEKFQKSKKEEEGKIQKMENMMNARVHTFQDQGGKQEFKPIQVNEIEEYSNIWLKKRYIPQSELRKMLHNIKILRLSKLFAKVRPPKFSEPQYSNWAALGIISAKGDAKFTTTDKPKKYLKFTMTDFQHKLDVYIFGKGGVERYYNLRVGDVIAILNPEVFPWRPSGKGQFIKSFNLRINHDFKCILEIGSSKDLGFCKVTSRNGTLCNTPINMSKEDRCDYHQEIRFRDNNSKRIELNGSFALGAPTKVENNPTLYRKKNGETRHSRKNRQNFSVSASFGSINKDQFDLRNRHFSNNNSAKAFFDEKFQNPDMLNNLNSKRRKIQDDKKWTRIDKELSKAIGNRASDDLGERSAMEVKQMKRATETTLQSGVIQRLGFDPTHGKIANVLRTTHSKEEKDTLSEQMSGKKDKVNDLLHFRKSHVILAPTRNELIERRDRRERIWQENFGQKRKPISANDLLAIEGSSSDSSSDSELEII</sequence>
<keyword evidence="4" id="KW-0479">Metal-binding</keyword>
<keyword evidence="7" id="KW-0539">Nucleus</keyword>
<evidence type="ECO:0000256" key="5">
    <source>
        <dbReference type="ARBA" id="ARBA00022771"/>
    </source>
</evidence>
<evidence type="ECO:0000256" key="4">
    <source>
        <dbReference type="ARBA" id="ARBA00022723"/>
    </source>
</evidence>
<comment type="subcellular location">
    <subcellularLocation>
        <location evidence="1">Nucleus</location>
    </subcellularLocation>
</comment>
<keyword evidence="6" id="KW-0862">Zinc</keyword>
<dbReference type="OMA" id="FFDEKFQ"/>
<keyword evidence="13" id="KW-1185">Reference proteome</keyword>
<dbReference type="GO" id="GO:0006271">
    <property type="term" value="P:DNA strand elongation involved in DNA replication"/>
    <property type="evidence" value="ECO:0007669"/>
    <property type="project" value="EnsemblFungi"/>
</dbReference>
<dbReference type="Pfam" id="PF22379">
    <property type="entry name" value="OB_MCM10"/>
    <property type="match status" value="1"/>
</dbReference>
<dbReference type="AlphaFoldDB" id="G0VHM5"/>
<dbReference type="GO" id="GO:0006270">
    <property type="term" value="P:DNA replication initiation"/>
    <property type="evidence" value="ECO:0007669"/>
    <property type="project" value="EnsemblFungi"/>
</dbReference>
<keyword evidence="3" id="KW-0235">DNA replication</keyword>
<dbReference type="GO" id="GO:0000781">
    <property type="term" value="C:chromosome, telomeric region"/>
    <property type="evidence" value="ECO:0007669"/>
    <property type="project" value="GOC"/>
</dbReference>
<dbReference type="InParanoid" id="G0VHM5"/>
<comment type="similarity">
    <text evidence="2">Belongs to the MCM10 family.</text>
</comment>
<dbReference type="RefSeq" id="XP_003677262.1">
    <property type="nucleotide sequence ID" value="XM_003677214.1"/>
</dbReference>
<keyword evidence="5" id="KW-0863">Zinc-finger</keyword>
<dbReference type="GO" id="GO:0031509">
    <property type="term" value="P:subtelomeric heterochromatin formation"/>
    <property type="evidence" value="ECO:0007669"/>
    <property type="project" value="EnsemblFungi"/>
</dbReference>
<organism evidence="12 13">
    <name type="scientific">Naumovozyma castellii</name>
    <name type="common">Yeast</name>
    <name type="synonym">Saccharomyces castellii</name>
    <dbReference type="NCBI Taxonomy" id="27288"/>
    <lineage>
        <taxon>Eukaryota</taxon>
        <taxon>Fungi</taxon>
        <taxon>Dikarya</taxon>
        <taxon>Ascomycota</taxon>
        <taxon>Saccharomycotina</taxon>
        <taxon>Saccharomycetes</taxon>
        <taxon>Saccharomycetales</taxon>
        <taxon>Saccharomycetaceae</taxon>
        <taxon>Naumovozyma</taxon>
    </lineage>
</organism>
<dbReference type="Pfam" id="PF09329">
    <property type="entry name" value="zf-primase"/>
    <property type="match status" value="1"/>
</dbReference>
<dbReference type="HOGENOM" id="CLU_036499_0_0_1"/>
<dbReference type="InterPro" id="IPR015408">
    <property type="entry name" value="Znf_Mcm10/DnaG"/>
</dbReference>
<evidence type="ECO:0000256" key="2">
    <source>
        <dbReference type="ARBA" id="ARBA00009679"/>
    </source>
</evidence>
<dbReference type="GO" id="GO:0003697">
    <property type="term" value="F:single-stranded DNA binding"/>
    <property type="evidence" value="ECO:0007669"/>
    <property type="project" value="EnsemblFungi"/>
</dbReference>
<dbReference type="Gene3D" id="2.40.50.140">
    <property type="entry name" value="Nucleic acid-binding proteins"/>
    <property type="match status" value="1"/>
</dbReference>
<evidence type="ECO:0000256" key="9">
    <source>
        <dbReference type="SAM" id="MobiDB-lite"/>
    </source>
</evidence>
<evidence type="ECO:0000259" key="11">
    <source>
        <dbReference type="Pfam" id="PF22379"/>
    </source>
</evidence>
<feature type="domain" description="Zinc finger Mcm10/DnaG-type" evidence="10">
    <location>
        <begin position="303"/>
        <end position="348"/>
    </location>
</feature>
<protein>
    <submittedName>
        <fullName evidence="12">Uncharacterized protein</fullName>
    </submittedName>
</protein>
<dbReference type="InterPro" id="IPR055065">
    <property type="entry name" value="OB_MCM10"/>
</dbReference>
<dbReference type="GO" id="GO:0043596">
    <property type="term" value="C:nuclear replication fork"/>
    <property type="evidence" value="ECO:0007669"/>
    <property type="project" value="TreeGrafter"/>
</dbReference>
<evidence type="ECO:0000256" key="7">
    <source>
        <dbReference type="ARBA" id="ARBA00023242"/>
    </source>
</evidence>
<evidence type="ECO:0000259" key="10">
    <source>
        <dbReference type="Pfam" id="PF09329"/>
    </source>
</evidence>
<evidence type="ECO:0000256" key="6">
    <source>
        <dbReference type="ARBA" id="ARBA00022833"/>
    </source>
</evidence>
<accession>G0VHM5</accession>
<gene>
    <name evidence="12" type="primary">NCAS0G00220</name>
    <name evidence="12" type="ordered locus">NCAS_0G00220</name>
</gene>
<dbReference type="InterPro" id="IPR040184">
    <property type="entry name" value="Mcm10"/>
</dbReference>
<dbReference type="FunCoup" id="G0VHM5">
    <property type="interactions" value="66"/>
</dbReference>
<feature type="coiled-coil region" evidence="8">
    <location>
        <begin position="23"/>
        <end position="50"/>
    </location>
</feature>
<reference key="2">
    <citation type="submission" date="2011-08" db="EMBL/GenBank/DDBJ databases">
        <title>Genome sequence of Naumovozyma castellii.</title>
        <authorList>
            <person name="Gordon J.L."/>
            <person name="Armisen D."/>
            <person name="Proux-Wera E."/>
            <person name="OhEigeartaigh S.S."/>
            <person name="Byrne K.P."/>
            <person name="Wolfe K.H."/>
        </authorList>
    </citation>
    <scope>NUCLEOTIDE SEQUENCE</scope>
    <source>
        <strain>Type strain:CBS 4309</strain>
    </source>
</reference>
<keyword evidence="8" id="KW-0175">Coiled coil</keyword>
<dbReference type="EMBL" id="HE576758">
    <property type="protein sequence ID" value="CCC70909.1"/>
    <property type="molecule type" value="Genomic_DNA"/>
</dbReference>
<dbReference type="GO" id="GO:1902969">
    <property type="term" value="P:mitotic DNA replication"/>
    <property type="evidence" value="ECO:0007669"/>
    <property type="project" value="EnsemblFungi"/>
</dbReference>
<dbReference type="SUPFAM" id="SSF50249">
    <property type="entry name" value="Nucleic acid-binding proteins"/>
    <property type="match status" value="1"/>
</dbReference>
<dbReference type="eggNOG" id="KOG3056">
    <property type="taxonomic scope" value="Eukaryota"/>
</dbReference>
<feature type="domain" description="MCM10 OB-fold" evidence="11">
    <location>
        <begin position="162"/>
        <end position="274"/>
    </location>
</feature>
<evidence type="ECO:0000313" key="13">
    <source>
        <dbReference type="Proteomes" id="UP000001640"/>
    </source>
</evidence>
<dbReference type="STRING" id="1064592.G0VHM5"/>
<dbReference type="PANTHER" id="PTHR13454">
    <property type="entry name" value="PROTEIN MCM10 HOMOLOG"/>
    <property type="match status" value="1"/>
</dbReference>
<dbReference type="GO" id="GO:0008270">
    <property type="term" value="F:zinc ion binding"/>
    <property type="evidence" value="ECO:0007669"/>
    <property type="project" value="UniProtKB-KW"/>
</dbReference>
<dbReference type="GO" id="GO:0030466">
    <property type="term" value="P:silent mating-type cassette heterochromatin formation"/>
    <property type="evidence" value="ECO:0007669"/>
    <property type="project" value="EnsemblFungi"/>
</dbReference>
<evidence type="ECO:0000313" key="12">
    <source>
        <dbReference type="EMBL" id="CCC70909.1"/>
    </source>
</evidence>
<evidence type="ECO:0000256" key="1">
    <source>
        <dbReference type="ARBA" id="ARBA00004123"/>
    </source>
</evidence>
<name>G0VHM5_NAUCA</name>
<dbReference type="InterPro" id="IPR012340">
    <property type="entry name" value="NA-bd_OB-fold"/>
</dbReference>
<dbReference type="OrthoDB" id="273123at2759"/>
<dbReference type="PANTHER" id="PTHR13454:SF11">
    <property type="entry name" value="PROTEIN MCM10 HOMOLOG"/>
    <property type="match status" value="1"/>
</dbReference>
<dbReference type="KEGG" id="ncs:NCAS_0G00220"/>
<evidence type="ECO:0000256" key="8">
    <source>
        <dbReference type="SAM" id="Coils"/>
    </source>
</evidence>
<proteinExistence type="inferred from homology"/>